<feature type="compositionally biased region" description="Polar residues" evidence="1">
    <location>
        <begin position="121"/>
        <end position="140"/>
    </location>
</feature>
<proteinExistence type="predicted"/>
<evidence type="ECO:0000313" key="4">
    <source>
        <dbReference type="Proteomes" id="UP000230750"/>
    </source>
</evidence>
<dbReference type="Proteomes" id="UP000230750">
    <property type="component" value="Unassembled WGS sequence"/>
</dbReference>
<evidence type="ECO:0000256" key="1">
    <source>
        <dbReference type="SAM" id="MobiDB-lite"/>
    </source>
</evidence>
<accession>A0A2G8KVU6</accession>
<comment type="caution">
    <text evidence="3">The sequence shown here is derived from an EMBL/GenBank/DDBJ whole genome shotgun (WGS) entry which is preliminary data.</text>
</comment>
<keyword evidence="2" id="KW-1133">Transmembrane helix</keyword>
<protein>
    <submittedName>
        <fullName evidence="3">Uncharacterized protein</fullName>
    </submittedName>
</protein>
<dbReference type="AlphaFoldDB" id="A0A2G8KVU6"/>
<name>A0A2G8KVU6_STIJA</name>
<evidence type="ECO:0000313" key="3">
    <source>
        <dbReference type="EMBL" id="PIK52085.1"/>
    </source>
</evidence>
<dbReference type="EMBL" id="MRZV01000344">
    <property type="protein sequence ID" value="PIK52085.1"/>
    <property type="molecule type" value="Genomic_DNA"/>
</dbReference>
<gene>
    <name evidence="3" type="ORF">BSL78_11037</name>
</gene>
<keyword evidence="2" id="KW-0472">Membrane</keyword>
<feature type="transmembrane region" description="Helical" evidence="2">
    <location>
        <begin position="239"/>
        <end position="265"/>
    </location>
</feature>
<keyword evidence="2" id="KW-0812">Transmembrane</keyword>
<evidence type="ECO:0000256" key="2">
    <source>
        <dbReference type="SAM" id="Phobius"/>
    </source>
</evidence>
<organism evidence="3 4">
    <name type="scientific">Stichopus japonicus</name>
    <name type="common">Sea cucumber</name>
    <dbReference type="NCBI Taxonomy" id="307972"/>
    <lineage>
        <taxon>Eukaryota</taxon>
        <taxon>Metazoa</taxon>
        <taxon>Echinodermata</taxon>
        <taxon>Eleutherozoa</taxon>
        <taxon>Echinozoa</taxon>
        <taxon>Holothuroidea</taxon>
        <taxon>Aspidochirotacea</taxon>
        <taxon>Aspidochirotida</taxon>
        <taxon>Stichopodidae</taxon>
        <taxon>Apostichopus</taxon>
    </lineage>
</organism>
<reference evidence="3 4" key="1">
    <citation type="journal article" date="2017" name="PLoS Biol.">
        <title>The sea cucumber genome provides insights into morphological evolution and visceral regeneration.</title>
        <authorList>
            <person name="Zhang X."/>
            <person name="Sun L."/>
            <person name="Yuan J."/>
            <person name="Sun Y."/>
            <person name="Gao Y."/>
            <person name="Zhang L."/>
            <person name="Li S."/>
            <person name="Dai H."/>
            <person name="Hamel J.F."/>
            <person name="Liu C."/>
            <person name="Yu Y."/>
            <person name="Liu S."/>
            <person name="Lin W."/>
            <person name="Guo K."/>
            <person name="Jin S."/>
            <person name="Xu P."/>
            <person name="Storey K.B."/>
            <person name="Huan P."/>
            <person name="Zhang T."/>
            <person name="Zhou Y."/>
            <person name="Zhang J."/>
            <person name="Lin C."/>
            <person name="Li X."/>
            <person name="Xing L."/>
            <person name="Huo D."/>
            <person name="Sun M."/>
            <person name="Wang L."/>
            <person name="Mercier A."/>
            <person name="Li F."/>
            <person name="Yang H."/>
            <person name="Xiang J."/>
        </authorList>
    </citation>
    <scope>NUCLEOTIDE SEQUENCE [LARGE SCALE GENOMIC DNA]</scope>
    <source>
        <strain evidence="3">Shaxun</strain>
        <tissue evidence="3">Muscle</tissue>
    </source>
</reference>
<keyword evidence="4" id="KW-1185">Reference proteome</keyword>
<sequence length="272" mass="29331">MELGVISTTDLPKASDTSTMELEEEITFVSRKSTTVRATSKTFTKDVKSSTVERLSHGVTTSERLTTEVSEGVQYKDDKITSVAPTPRGVKTVTLSTDSSGTDQEIVTHATAVTTQASHNGTLTNSQRTTSFVDSSSSMTKNDENIENETNKDVSTFMTPSSPKETIFTTGRKDTTAVGGTISDMETTQRKIDLNETLEVAHGNDSDSEIPNDTDGIGQNDILINLSESHSGQYVDNRVWHYAIIGTGVVVLGIVIVTVVSAIVVSKRKDET</sequence>
<feature type="region of interest" description="Disordered" evidence="1">
    <location>
        <begin position="121"/>
        <end position="143"/>
    </location>
</feature>